<organism evidence="2 3">
    <name type="scientific">Marinihelvus fidelis</name>
    <dbReference type="NCBI Taxonomy" id="2613842"/>
    <lineage>
        <taxon>Bacteria</taxon>
        <taxon>Pseudomonadati</taxon>
        <taxon>Pseudomonadota</taxon>
        <taxon>Gammaproteobacteria</taxon>
        <taxon>Chromatiales</taxon>
        <taxon>Wenzhouxiangellaceae</taxon>
        <taxon>Marinihelvus</taxon>
    </lineage>
</organism>
<dbReference type="RefSeq" id="WP_150864026.1">
    <property type="nucleotide sequence ID" value="NZ_VYXP01000005.1"/>
</dbReference>
<proteinExistence type="inferred from homology"/>
<keyword evidence="2" id="KW-0413">Isomerase</keyword>
<reference evidence="2 3" key="1">
    <citation type="submission" date="2019-09" db="EMBL/GenBank/DDBJ databases">
        <title>Wenzhouxiangella sp. Genome sequencing and assembly.</title>
        <authorList>
            <person name="Zhang R."/>
        </authorList>
    </citation>
    <scope>NUCLEOTIDE SEQUENCE [LARGE SCALE GENOMIC DNA]</scope>
    <source>
        <strain evidence="2 3">W260</strain>
    </source>
</reference>
<evidence type="ECO:0000256" key="1">
    <source>
        <dbReference type="ARBA" id="ARBA00007529"/>
    </source>
</evidence>
<dbReference type="PIRSF" id="PIRSF029792">
    <property type="entry name" value="Pro_racemase"/>
    <property type="match status" value="1"/>
</dbReference>
<evidence type="ECO:0000313" key="2">
    <source>
        <dbReference type="EMBL" id="KAA9131376.1"/>
    </source>
</evidence>
<accession>A0A5N0TC17</accession>
<protein>
    <submittedName>
        <fullName evidence="2">4-hydroxyproline epimerase</fullName>
        <ecNumber evidence="2">5.1.1.8</ecNumber>
    </submittedName>
</protein>
<sequence length="342" mass="37134">MSAPPKPDRAWVFDCIDAHTCGNPVRLVTGEKPPLRGDSMAERRRHFLDEYDWIRTALMFEPRGHAVMSGSLLYPPTRDDCDIGVLFIETSGCLPMCGHGTIGTVTIAIENGLVTPRTPGELALDTPAGRVLARYQQQDGKVKSVRLTNVPSFLYAAGLAVDCPELGGELRVDVAYGGNFYAIVEPQSHYGGLDAITAQDILAISPRLRRRLNERYTFEHPVNPAITGLSHLLWTGAPTQADAHARNAVFYGDAGIDRSPCGTGTSARMAQLAARGELAVGDAFVHESCIGSQFTGRVEAAVTVGDRPAIVPSIEGWARVFGRNRITVDPFDDPYWRGFLVT</sequence>
<dbReference type="PANTHER" id="PTHR33442">
    <property type="entry name" value="TRANS-3-HYDROXY-L-PROLINE DEHYDRATASE"/>
    <property type="match status" value="1"/>
</dbReference>
<dbReference type="FunFam" id="3.10.310.10:FF:000005">
    <property type="entry name" value="Proline racemase"/>
    <property type="match status" value="1"/>
</dbReference>
<dbReference type="AlphaFoldDB" id="A0A5N0TC17"/>
<name>A0A5N0TC17_9GAMM</name>
<comment type="similarity">
    <text evidence="1">Belongs to the proline racemase family.</text>
</comment>
<dbReference type="PANTHER" id="PTHR33442:SF5">
    <property type="entry name" value="BIFUNCTIONAL TRANS-3-HYDROXY-L-PROLINE DEHYDRATASE_2-EPIMERASE"/>
    <property type="match status" value="1"/>
</dbReference>
<comment type="caution">
    <text evidence="2">The sequence shown here is derived from an EMBL/GenBank/DDBJ whole genome shotgun (WGS) entry which is preliminary data.</text>
</comment>
<dbReference type="Proteomes" id="UP000325372">
    <property type="component" value="Unassembled WGS sequence"/>
</dbReference>
<dbReference type="EC" id="5.1.1.8" evidence="2"/>
<evidence type="ECO:0000313" key="3">
    <source>
        <dbReference type="Proteomes" id="UP000325372"/>
    </source>
</evidence>
<dbReference type="SUPFAM" id="SSF54506">
    <property type="entry name" value="Diaminopimelate epimerase-like"/>
    <property type="match status" value="1"/>
</dbReference>
<dbReference type="InterPro" id="IPR008794">
    <property type="entry name" value="Pro_racemase_fam"/>
</dbReference>
<keyword evidence="3" id="KW-1185">Reference proteome</keyword>
<dbReference type="Gene3D" id="3.10.310.10">
    <property type="entry name" value="Diaminopimelate Epimerase, Chain A, domain 1"/>
    <property type="match status" value="2"/>
</dbReference>
<dbReference type="GO" id="GO:0047580">
    <property type="term" value="F:4-hydroxyproline epimerase activity"/>
    <property type="evidence" value="ECO:0007669"/>
    <property type="project" value="UniProtKB-EC"/>
</dbReference>
<dbReference type="SFLD" id="SFLDS00028">
    <property type="entry name" value="Proline_Racemase"/>
    <property type="match status" value="1"/>
</dbReference>
<gene>
    <name evidence="2" type="ORF">F3N42_08625</name>
</gene>
<dbReference type="Pfam" id="PF05544">
    <property type="entry name" value="Pro_racemase"/>
    <property type="match status" value="1"/>
</dbReference>
<dbReference type="EMBL" id="VYXP01000005">
    <property type="protein sequence ID" value="KAA9131376.1"/>
    <property type="molecule type" value="Genomic_DNA"/>
</dbReference>
<dbReference type="NCBIfam" id="NF010578">
    <property type="entry name" value="PRK13971.1"/>
    <property type="match status" value="1"/>
</dbReference>